<protein>
    <submittedName>
        <fullName evidence="1">Uncharacterized protein</fullName>
    </submittedName>
</protein>
<organism evidence="1 2">
    <name type="scientific">Pleuronectes platessa</name>
    <name type="common">European plaice</name>
    <dbReference type="NCBI Taxonomy" id="8262"/>
    <lineage>
        <taxon>Eukaryota</taxon>
        <taxon>Metazoa</taxon>
        <taxon>Chordata</taxon>
        <taxon>Craniata</taxon>
        <taxon>Vertebrata</taxon>
        <taxon>Euteleostomi</taxon>
        <taxon>Actinopterygii</taxon>
        <taxon>Neopterygii</taxon>
        <taxon>Teleostei</taxon>
        <taxon>Neoteleostei</taxon>
        <taxon>Acanthomorphata</taxon>
        <taxon>Carangaria</taxon>
        <taxon>Pleuronectiformes</taxon>
        <taxon>Pleuronectoidei</taxon>
        <taxon>Pleuronectidae</taxon>
        <taxon>Pleuronectes</taxon>
    </lineage>
</organism>
<dbReference type="AlphaFoldDB" id="A0A9N7Y856"/>
<evidence type="ECO:0000313" key="1">
    <source>
        <dbReference type="EMBL" id="CAB1421920.1"/>
    </source>
</evidence>
<dbReference type="Proteomes" id="UP001153269">
    <property type="component" value="Unassembled WGS sequence"/>
</dbReference>
<gene>
    <name evidence="1" type="ORF">PLEPLA_LOCUS9808</name>
</gene>
<proteinExistence type="predicted"/>
<feature type="non-terminal residue" evidence="1">
    <location>
        <position position="98"/>
    </location>
</feature>
<comment type="caution">
    <text evidence="1">The sequence shown here is derived from an EMBL/GenBank/DDBJ whole genome shotgun (WGS) entry which is preliminary data.</text>
</comment>
<evidence type="ECO:0000313" key="2">
    <source>
        <dbReference type="Proteomes" id="UP001153269"/>
    </source>
</evidence>
<sequence>KSLDTVQKALSQFFHEENSQYLLIPVIRRRKLKLTSDDDDGDDEDDDGRCERYLTHSQREQRGFTSHIQDREQQLSDIISYFEHLHLLQLSPQQGILG</sequence>
<name>A0A9N7Y856_PLEPL</name>
<keyword evidence="2" id="KW-1185">Reference proteome</keyword>
<dbReference type="EMBL" id="CADEAL010000555">
    <property type="protein sequence ID" value="CAB1421920.1"/>
    <property type="molecule type" value="Genomic_DNA"/>
</dbReference>
<accession>A0A9N7Y856</accession>
<reference evidence="1" key="1">
    <citation type="submission" date="2020-03" db="EMBL/GenBank/DDBJ databases">
        <authorList>
            <person name="Weist P."/>
        </authorList>
    </citation>
    <scope>NUCLEOTIDE SEQUENCE</scope>
</reference>